<comment type="caution">
    <text evidence="1">The sequence shown here is derived from an EMBL/GenBank/DDBJ whole genome shotgun (WGS) entry which is preliminary data.</text>
</comment>
<gene>
    <name evidence="1" type="ORF">Scaly_2191000</name>
</gene>
<organism evidence="1">
    <name type="scientific">Sesamum calycinum</name>
    <dbReference type="NCBI Taxonomy" id="2727403"/>
    <lineage>
        <taxon>Eukaryota</taxon>
        <taxon>Viridiplantae</taxon>
        <taxon>Streptophyta</taxon>
        <taxon>Embryophyta</taxon>
        <taxon>Tracheophyta</taxon>
        <taxon>Spermatophyta</taxon>
        <taxon>Magnoliopsida</taxon>
        <taxon>eudicotyledons</taxon>
        <taxon>Gunneridae</taxon>
        <taxon>Pentapetalae</taxon>
        <taxon>asterids</taxon>
        <taxon>lamiids</taxon>
        <taxon>Lamiales</taxon>
        <taxon>Pedaliaceae</taxon>
        <taxon>Sesamum</taxon>
    </lineage>
</organism>
<sequence>MQLMRDHQLIYSQPPIHFTLSVSSAVGVREKHSVPIGKRMDLDSVKRLVEKEGGDYEFTVDSMPPRFIEPIVMQGLKIDHIERGRVVCSFTVPPRLLVCISFDQKRTISSILQFLFLLAQFGIGLPD</sequence>
<proteinExistence type="predicted"/>
<protein>
    <submittedName>
        <fullName evidence="1">Uncharacterized protein</fullName>
    </submittedName>
</protein>
<name>A0AAW2MMU4_9LAMI</name>
<dbReference type="EMBL" id="JACGWM010000013">
    <property type="protein sequence ID" value="KAL0332895.1"/>
    <property type="molecule type" value="Genomic_DNA"/>
</dbReference>
<reference evidence="1" key="1">
    <citation type="submission" date="2020-06" db="EMBL/GenBank/DDBJ databases">
        <authorList>
            <person name="Li T."/>
            <person name="Hu X."/>
            <person name="Zhang T."/>
            <person name="Song X."/>
            <person name="Zhang H."/>
            <person name="Dai N."/>
            <person name="Sheng W."/>
            <person name="Hou X."/>
            <person name="Wei L."/>
        </authorList>
    </citation>
    <scope>NUCLEOTIDE SEQUENCE</scope>
    <source>
        <strain evidence="1">KEN8</strain>
        <tissue evidence="1">Leaf</tissue>
    </source>
</reference>
<accession>A0AAW2MMU4</accession>
<reference evidence="1" key="2">
    <citation type="journal article" date="2024" name="Plant">
        <title>Genomic evolution and insights into agronomic trait innovations of Sesamum species.</title>
        <authorList>
            <person name="Miao H."/>
            <person name="Wang L."/>
            <person name="Qu L."/>
            <person name="Liu H."/>
            <person name="Sun Y."/>
            <person name="Le M."/>
            <person name="Wang Q."/>
            <person name="Wei S."/>
            <person name="Zheng Y."/>
            <person name="Lin W."/>
            <person name="Duan Y."/>
            <person name="Cao H."/>
            <person name="Xiong S."/>
            <person name="Wang X."/>
            <person name="Wei L."/>
            <person name="Li C."/>
            <person name="Ma Q."/>
            <person name="Ju M."/>
            <person name="Zhao R."/>
            <person name="Li G."/>
            <person name="Mu C."/>
            <person name="Tian Q."/>
            <person name="Mei H."/>
            <person name="Zhang T."/>
            <person name="Gao T."/>
            <person name="Zhang H."/>
        </authorList>
    </citation>
    <scope>NUCLEOTIDE SEQUENCE</scope>
    <source>
        <strain evidence="1">KEN8</strain>
    </source>
</reference>
<evidence type="ECO:0000313" key="1">
    <source>
        <dbReference type="EMBL" id="KAL0332895.1"/>
    </source>
</evidence>
<dbReference type="AlphaFoldDB" id="A0AAW2MMU4"/>